<comment type="caution">
    <text evidence="1">The sequence shown here is derived from an EMBL/GenBank/DDBJ whole genome shotgun (WGS) entry which is preliminary data.</text>
</comment>
<reference evidence="1 2" key="1">
    <citation type="journal article" date="2024" name="Int. J. Syst. Evol. Microbiol.">
        <title>Proposal of Lactobacillus amylovorus subsp. animalis subsp. nov. and an emended description of Lactobacillus amylovorus.</title>
        <authorList>
            <person name="Yamane K."/>
            <person name="Tanizawa Y."/>
            <person name="Kobayashi H."/>
            <person name="Kamizono T."/>
            <person name="Kojima Y."/>
            <person name="Takagi H."/>
            <person name="Tohno M."/>
        </authorList>
    </citation>
    <scope>NUCLEOTIDE SEQUENCE [LARGE SCALE GENOMIC DNA]</scope>
    <source>
        <strain evidence="1 2">TKL145</strain>
    </source>
</reference>
<gene>
    <name evidence="1" type="ORF">LATKL145_01590</name>
</gene>
<reference evidence="2" key="2">
    <citation type="submission" date="2024-01" db="EMBL/GenBank/DDBJ databases">
        <title>Draft genome sequence of Lactobacillus amylovorus strain TKL145.</title>
        <authorList>
            <person name="Tohno M."/>
            <person name="Tanizawa Y."/>
        </authorList>
    </citation>
    <scope>NUCLEOTIDE SEQUENCE [LARGE SCALE GENOMIC DNA]</scope>
    <source>
        <strain evidence="2">TKL145</strain>
    </source>
</reference>
<proteinExistence type="predicted"/>
<evidence type="ECO:0000313" key="2">
    <source>
        <dbReference type="Proteomes" id="UP001437574"/>
    </source>
</evidence>
<evidence type="ECO:0000313" key="1">
    <source>
        <dbReference type="EMBL" id="GAA0041749.1"/>
    </source>
</evidence>
<dbReference type="EMBL" id="BAAAAK010000001">
    <property type="protein sequence ID" value="GAA0041749.1"/>
    <property type="molecule type" value="Genomic_DNA"/>
</dbReference>
<sequence>MAIVTKNAHAWFVTTNSSGKKQTVYNNETEKHNYPFGFEIHFSDVPQPQQNTVTLYNLSKSHSNFYRKKQKCYVAWNWNSTERKILAEGYITKIDVTQHDGTTDTKNITFTEGADYNNLDARTLKETKNKKVKKTKTKKEHIPGHFEHLKSGKKKWVKGKTVNKHYHTRENKKIRVNKTYRKGTSYKSLIKGIASQSGVKIAKIDLAKNPKLKRPYTASGKPLSLIKQLVKKTGSKMTYVRGKLEIVNPKSGKRTWYEIDDQDLVQPPSSNEDNGGEKTWEITIPLVPEITTNTGIIMKSKYLKGRYYVKSGTHSFDGDSPQTQCSLARL</sequence>
<protein>
    <submittedName>
        <fullName evidence="1">Uncharacterized protein</fullName>
    </submittedName>
</protein>
<name>A0ABC9VL42_LACAM</name>
<organism evidence="1 2">
    <name type="scientific">Lactobacillus amylovorus subsp. animalium</name>
    <dbReference type="NCBI Taxonomy" id="3378536"/>
    <lineage>
        <taxon>Bacteria</taxon>
        <taxon>Bacillati</taxon>
        <taxon>Bacillota</taxon>
        <taxon>Bacilli</taxon>
        <taxon>Lactobacillales</taxon>
        <taxon>Lactobacillaceae</taxon>
        <taxon>Lactobacillus</taxon>
    </lineage>
</organism>
<dbReference type="RefSeq" id="WP_353302390.1">
    <property type="nucleotide sequence ID" value="NZ_BAAAAK010000001.1"/>
</dbReference>
<dbReference type="Proteomes" id="UP001437574">
    <property type="component" value="Unassembled WGS sequence"/>
</dbReference>
<accession>A0ABC9VL42</accession>
<dbReference type="AlphaFoldDB" id="A0ABC9VL42"/>